<dbReference type="AlphaFoldDB" id="A0AAE0VZT8"/>
<comment type="caution">
    <text evidence="1">The sequence shown here is derived from an EMBL/GenBank/DDBJ whole genome shotgun (WGS) entry which is preliminary data.</text>
</comment>
<organism evidence="1 2">
    <name type="scientific">Potamilus streckersoni</name>
    <dbReference type="NCBI Taxonomy" id="2493646"/>
    <lineage>
        <taxon>Eukaryota</taxon>
        <taxon>Metazoa</taxon>
        <taxon>Spiralia</taxon>
        <taxon>Lophotrochozoa</taxon>
        <taxon>Mollusca</taxon>
        <taxon>Bivalvia</taxon>
        <taxon>Autobranchia</taxon>
        <taxon>Heteroconchia</taxon>
        <taxon>Palaeoheterodonta</taxon>
        <taxon>Unionida</taxon>
        <taxon>Unionoidea</taxon>
        <taxon>Unionidae</taxon>
        <taxon>Ambleminae</taxon>
        <taxon>Lampsilini</taxon>
        <taxon>Potamilus</taxon>
    </lineage>
</organism>
<reference evidence="1" key="3">
    <citation type="submission" date="2023-05" db="EMBL/GenBank/DDBJ databases">
        <authorList>
            <person name="Smith C.H."/>
        </authorList>
    </citation>
    <scope>NUCLEOTIDE SEQUENCE</scope>
    <source>
        <strain evidence="1">CHS0354</strain>
        <tissue evidence="1">Mantle</tissue>
    </source>
</reference>
<evidence type="ECO:0000313" key="2">
    <source>
        <dbReference type="Proteomes" id="UP001195483"/>
    </source>
</evidence>
<evidence type="ECO:0000313" key="1">
    <source>
        <dbReference type="EMBL" id="KAK3596236.1"/>
    </source>
</evidence>
<gene>
    <name evidence="1" type="ORF">CHS0354_030881</name>
</gene>
<reference evidence="1" key="2">
    <citation type="journal article" date="2021" name="Genome Biol. Evol.">
        <title>Developing a high-quality reference genome for a parasitic bivalve with doubly uniparental inheritance (Bivalvia: Unionida).</title>
        <authorList>
            <person name="Smith C.H."/>
        </authorList>
    </citation>
    <scope>NUCLEOTIDE SEQUENCE</scope>
    <source>
        <strain evidence="1">CHS0354</strain>
        <tissue evidence="1">Mantle</tissue>
    </source>
</reference>
<keyword evidence="2" id="KW-1185">Reference proteome</keyword>
<protein>
    <submittedName>
        <fullName evidence="1">Uncharacterized protein</fullName>
    </submittedName>
</protein>
<name>A0AAE0VZT8_9BIVA</name>
<sequence>MKLCKHLQTLLQQSVQQISPFNIDRDRDFKCMKKVPRVHALVLEIKGMVTLINGKIPIAGIRDTVARDTCAKAKQVRNVFRTVPIRAWITEMLATLHHRHSIVLKELILAKTILTYTIFRVVILRVEASLMRRLFLKALSFHLRAFFKV</sequence>
<accession>A0AAE0VZT8</accession>
<reference evidence="1" key="1">
    <citation type="journal article" date="2021" name="Genome Biol. Evol.">
        <title>A High-Quality Reference Genome for a Parasitic Bivalve with Doubly Uniparental Inheritance (Bivalvia: Unionida).</title>
        <authorList>
            <person name="Smith C.H."/>
        </authorList>
    </citation>
    <scope>NUCLEOTIDE SEQUENCE</scope>
    <source>
        <strain evidence="1">CHS0354</strain>
    </source>
</reference>
<dbReference type="Proteomes" id="UP001195483">
    <property type="component" value="Unassembled WGS sequence"/>
</dbReference>
<proteinExistence type="predicted"/>
<dbReference type="EMBL" id="JAEAOA010001837">
    <property type="protein sequence ID" value="KAK3596236.1"/>
    <property type="molecule type" value="Genomic_DNA"/>
</dbReference>